<keyword evidence="1" id="KW-0812">Transmembrane</keyword>
<accession>A0ABZ0X1P3</accession>
<proteinExistence type="predicted"/>
<organism evidence="2 3">
    <name type="scientific">Kangiella aquimarina</name>
    <dbReference type="NCBI Taxonomy" id="261965"/>
    <lineage>
        <taxon>Bacteria</taxon>
        <taxon>Pseudomonadati</taxon>
        <taxon>Pseudomonadota</taxon>
        <taxon>Gammaproteobacteria</taxon>
        <taxon>Kangiellales</taxon>
        <taxon>Kangiellaceae</taxon>
        <taxon>Kangiella</taxon>
    </lineage>
</organism>
<feature type="transmembrane region" description="Helical" evidence="1">
    <location>
        <begin position="15"/>
        <end position="35"/>
    </location>
</feature>
<protein>
    <submittedName>
        <fullName evidence="2">Uncharacterized protein</fullName>
    </submittedName>
</protein>
<keyword evidence="3" id="KW-1185">Reference proteome</keyword>
<dbReference type="EMBL" id="CP140158">
    <property type="protein sequence ID" value="WQG84424.1"/>
    <property type="molecule type" value="Genomic_DNA"/>
</dbReference>
<dbReference type="Proteomes" id="UP001324185">
    <property type="component" value="Chromosome"/>
</dbReference>
<keyword evidence="1" id="KW-1133">Transmembrane helix</keyword>
<feature type="transmembrane region" description="Helical" evidence="1">
    <location>
        <begin position="47"/>
        <end position="68"/>
    </location>
</feature>
<gene>
    <name evidence="2" type="ORF">SR900_08095</name>
</gene>
<evidence type="ECO:0000256" key="1">
    <source>
        <dbReference type="SAM" id="Phobius"/>
    </source>
</evidence>
<sequence length="187" mass="21364">MVTQEQLGLILIKDFVIQACLALLVGAGVFYIAAPHSWGLGAFYQELTYAGIAICISLMILVPVLLLLFRKKRKYFFSMPVFCFIGIALTIYLYPAPNRYLNPSDSLKNDIEQSLHEAGMPLSLRYTVPSRRKVAFDIFVEHKWEVTVWGRQSGKYQIFTYVEHFGEGYLKANGEADWLELTRKPKS</sequence>
<keyword evidence="1" id="KW-0472">Membrane</keyword>
<evidence type="ECO:0000313" key="3">
    <source>
        <dbReference type="Proteomes" id="UP001324185"/>
    </source>
</evidence>
<evidence type="ECO:0000313" key="2">
    <source>
        <dbReference type="EMBL" id="WQG84424.1"/>
    </source>
</evidence>
<dbReference type="RefSeq" id="WP_018624892.1">
    <property type="nucleotide sequence ID" value="NZ_CP140158.1"/>
</dbReference>
<reference evidence="2 3" key="1">
    <citation type="submission" date="2023-11" db="EMBL/GenBank/DDBJ databases">
        <title>MicrobeMod: A computational toolkit for identifying prokaryotic methylation and restriction-modification with nanopore sequencing.</title>
        <authorList>
            <person name="Crits-Christoph A."/>
            <person name="Kang S.C."/>
            <person name="Lee H."/>
            <person name="Ostrov N."/>
        </authorList>
    </citation>
    <scope>NUCLEOTIDE SEQUENCE [LARGE SCALE GENOMIC DNA]</scope>
    <source>
        <strain evidence="2 3">DSMZ 16071</strain>
    </source>
</reference>
<name>A0ABZ0X1P3_9GAMM</name>
<feature type="transmembrane region" description="Helical" evidence="1">
    <location>
        <begin position="75"/>
        <end position="94"/>
    </location>
</feature>